<evidence type="ECO:0000256" key="2">
    <source>
        <dbReference type="ARBA" id="ARBA00004496"/>
    </source>
</evidence>
<evidence type="ECO:0000256" key="3">
    <source>
        <dbReference type="ARBA" id="ARBA00022490"/>
    </source>
</evidence>
<keyword evidence="7 9" id="KW-0472">Membrane</keyword>
<evidence type="ECO:0000256" key="4">
    <source>
        <dbReference type="ARBA" id="ARBA00022692"/>
    </source>
</evidence>
<feature type="compositionally biased region" description="Basic and acidic residues" evidence="8">
    <location>
        <begin position="247"/>
        <end position="260"/>
    </location>
</feature>
<feature type="transmembrane region" description="Helical" evidence="9">
    <location>
        <begin position="354"/>
        <end position="375"/>
    </location>
</feature>
<feature type="compositionally biased region" description="Basic residues" evidence="8">
    <location>
        <begin position="308"/>
        <end position="321"/>
    </location>
</feature>
<name>A0A3P8TWC4_AMPPE</name>
<dbReference type="GO" id="GO:0005737">
    <property type="term" value="C:cytoplasm"/>
    <property type="evidence" value="ECO:0007669"/>
    <property type="project" value="UniProtKB-SubCell"/>
</dbReference>
<feature type="region of interest" description="Disordered" evidence="8">
    <location>
        <begin position="1"/>
        <end position="37"/>
    </location>
</feature>
<dbReference type="InterPro" id="IPR008677">
    <property type="entry name" value="MRVI1"/>
</dbReference>
<feature type="compositionally biased region" description="Acidic residues" evidence="8">
    <location>
        <begin position="19"/>
        <end position="29"/>
    </location>
</feature>
<feature type="region of interest" description="Disordered" evidence="8">
    <location>
        <begin position="185"/>
        <end position="321"/>
    </location>
</feature>
<protein>
    <submittedName>
        <fullName evidence="10">Si:ch211-163l21.11</fullName>
    </submittedName>
</protein>
<dbReference type="OMA" id="RHDKNVA"/>
<evidence type="ECO:0000256" key="8">
    <source>
        <dbReference type="SAM" id="MobiDB-lite"/>
    </source>
</evidence>
<dbReference type="Pfam" id="PF05781">
    <property type="entry name" value="MRVI1"/>
    <property type="match status" value="1"/>
</dbReference>
<reference evidence="10" key="2">
    <citation type="submission" date="2025-08" db="UniProtKB">
        <authorList>
            <consortium name="Ensembl"/>
        </authorList>
    </citation>
    <scope>IDENTIFICATION</scope>
</reference>
<keyword evidence="6" id="KW-0175">Coiled coil</keyword>
<dbReference type="PANTHER" id="PTHR15352">
    <property type="entry name" value="LYMPHOID-RESTRICTED MEMBRANE PROTEIN, JAW1"/>
    <property type="match status" value="1"/>
</dbReference>
<evidence type="ECO:0000256" key="7">
    <source>
        <dbReference type="ARBA" id="ARBA00023136"/>
    </source>
</evidence>
<feature type="compositionally biased region" description="Pro residues" evidence="8">
    <location>
        <begin position="272"/>
        <end position="289"/>
    </location>
</feature>
<dbReference type="GO" id="GO:0016020">
    <property type="term" value="C:membrane"/>
    <property type="evidence" value="ECO:0007669"/>
    <property type="project" value="UniProtKB-SubCell"/>
</dbReference>
<keyword evidence="11" id="KW-1185">Reference proteome</keyword>
<evidence type="ECO:0000256" key="5">
    <source>
        <dbReference type="ARBA" id="ARBA00022989"/>
    </source>
</evidence>
<dbReference type="STRING" id="161767.ENSAPEP00000027368"/>
<sequence length="384" mass="43417">MNAEPDAETNSPNLPVVLDSDDSEEETSQEEPPGTSWSDLSIIERVGLNSVEMPEKDLEAAFTQISLAFRCDQYTLKQRLQAEEHARNLAEENVQLELSRGRETLETLKGLCLDSKRSKILQRLELSLDILGGTVERISNTAEVLGAVHQEARVSRAVELMVAHVETLRRRHDKNVAELEEAKKMVQQQNSCRITRDPGGSLDSEDNDRPKGYKQNNLRRRVSISVISSQVQEKRQPSSESSFLALTRDDGYVVDERPLEPDEPPPEASAAPPDPPPIPIPVPECPPSKPAMARKTQNKNSSLDTLRQRHKGKAALSKKKEKRTTNIYQRISVGTNGSLKRKHHLTQWMYRCRWALICTYLFVLFFVVSLTYFLWKLQDGALEP</sequence>
<accession>A0A3P8TWC4</accession>
<dbReference type="GeneTree" id="ENSGT00530000063722"/>
<keyword evidence="3" id="KW-0963">Cytoplasm</keyword>
<reference evidence="10 11" key="1">
    <citation type="submission" date="2018-03" db="EMBL/GenBank/DDBJ databases">
        <title>Finding Nemo's genes: A chromosome-scale reference assembly of the genome of the orange clownfish Amphiprion percula.</title>
        <authorList>
            <person name="Lehmann R."/>
        </authorList>
    </citation>
    <scope>NUCLEOTIDE SEQUENCE</scope>
</reference>
<evidence type="ECO:0000313" key="10">
    <source>
        <dbReference type="Ensembl" id="ENSAPEP00000027368.1"/>
    </source>
</evidence>
<comment type="subcellular location">
    <subcellularLocation>
        <location evidence="2">Cytoplasm</location>
    </subcellularLocation>
    <subcellularLocation>
        <location evidence="1">Membrane</location>
        <topology evidence="1">Single-pass membrane protein</topology>
    </subcellularLocation>
</comment>
<evidence type="ECO:0000313" key="11">
    <source>
        <dbReference type="Proteomes" id="UP000265080"/>
    </source>
</evidence>
<reference evidence="10" key="3">
    <citation type="submission" date="2025-09" db="UniProtKB">
        <authorList>
            <consortium name="Ensembl"/>
        </authorList>
    </citation>
    <scope>IDENTIFICATION</scope>
</reference>
<keyword evidence="5 9" id="KW-1133">Transmembrane helix</keyword>
<dbReference type="Proteomes" id="UP000265080">
    <property type="component" value="Chromosome 8"/>
</dbReference>
<dbReference type="Ensembl" id="ENSAPET00000028097.1">
    <property type="protein sequence ID" value="ENSAPEP00000027368.1"/>
    <property type="gene ID" value="ENSAPEG00000019450.1"/>
</dbReference>
<evidence type="ECO:0000256" key="9">
    <source>
        <dbReference type="SAM" id="Phobius"/>
    </source>
</evidence>
<keyword evidence="4 9" id="KW-0812">Transmembrane</keyword>
<proteinExistence type="predicted"/>
<evidence type="ECO:0000256" key="6">
    <source>
        <dbReference type="ARBA" id="ARBA00023054"/>
    </source>
</evidence>
<dbReference type="AlphaFoldDB" id="A0A3P8TWC4"/>
<organism evidence="10 11">
    <name type="scientific">Amphiprion percula</name>
    <name type="common">Orange clownfish</name>
    <name type="synonym">Lutjanus percula</name>
    <dbReference type="NCBI Taxonomy" id="161767"/>
    <lineage>
        <taxon>Eukaryota</taxon>
        <taxon>Metazoa</taxon>
        <taxon>Chordata</taxon>
        <taxon>Craniata</taxon>
        <taxon>Vertebrata</taxon>
        <taxon>Euteleostomi</taxon>
        <taxon>Actinopterygii</taxon>
        <taxon>Neopterygii</taxon>
        <taxon>Teleostei</taxon>
        <taxon>Neoteleostei</taxon>
        <taxon>Acanthomorphata</taxon>
        <taxon>Ovalentaria</taxon>
        <taxon>Pomacentridae</taxon>
        <taxon>Amphiprion</taxon>
    </lineage>
</organism>
<evidence type="ECO:0000256" key="1">
    <source>
        <dbReference type="ARBA" id="ARBA00004167"/>
    </source>
</evidence>
<dbReference type="PANTHER" id="PTHR15352:SF4">
    <property type="entry name" value="LYMPHOID-RESTRICTED MEMBRANE PROTEIN-LIKE ISOFORM X1"/>
    <property type="match status" value="1"/>
</dbReference>